<dbReference type="Gene3D" id="3.40.50.1820">
    <property type="entry name" value="alpha/beta hydrolase"/>
    <property type="match status" value="1"/>
</dbReference>
<proteinExistence type="predicted"/>
<sequence length="297" mass="33496">MRPFYIGAIALLVTGCTNYGLVQQDIIQANDHQHDIAELKQFYGCRENDYLHYQPGKNYSKSAVVYAKKAYPFAMMSSNVNNNGEGRFVIPNWEFVEGADNQFTGFEAEVYKRKSDGVIAIAFKGTGGISDVIFGDTLGFHYAQADWYTSYIDRENPNATSFILTGHSLGAGNALYVGKFEPTDKDNINEIYTFSHPTWWMRYVWPPELLAWFYNPKKLLNGQTHDRKVFALTEDNDVLDVFRKDTQEVDFNKKGKLDEHAIYPLAIGLTYVAAANDDKAAEEALKGIGCIEADQKA</sequence>
<protein>
    <submittedName>
        <fullName evidence="1">Uncharacterized protein</fullName>
    </submittedName>
</protein>
<comment type="caution">
    <text evidence="1">The sequence shown here is derived from an EMBL/GenBank/DDBJ whole genome shotgun (WGS) entry which is preliminary data.</text>
</comment>
<reference evidence="1" key="1">
    <citation type="journal article" date="2015" name="BMC Genomics">
        <title>Genome mining reveals unlocked bioactive potential of marine Gram-negative bacteria.</title>
        <authorList>
            <person name="Machado H."/>
            <person name="Sonnenschein E.C."/>
            <person name="Melchiorsen J."/>
            <person name="Gram L."/>
        </authorList>
    </citation>
    <scope>NUCLEOTIDE SEQUENCE</scope>
    <source>
        <strain evidence="1">S2052</strain>
    </source>
</reference>
<dbReference type="InterPro" id="IPR029058">
    <property type="entry name" value="AB_hydrolase_fold"/>
</dbReference>
<dbReference type="RefSeq" id="WP_045985113.1">
    <property type="nucleotide sequence ID" value="NZ_CP063052.1"/>
</dbReference>
<evidence type="ECO:0000313" key="1">
    <source>
        <dbReference type="EMBL" id="KJY77116.1"/>
    </source>
</evidence>
<gene>
    <name evidence="1" type="ORF">TW71_04670</name>
</gene>
<accession>A0A837G9L4</accession>
<name>A0A837G9L4_9VIBR</name>
<dbReference type="PROSITE" id="PS51257">
    <property type="entry name" value="PROKAR_LIPOPROTEIN"/>
    <property type="match status" value="1"/>
</dbReference>
<organism evidence="1">
    <name type="scientific">Vibrio coralliilyticus</name>
    <dbReference type="NCBI Taxonomy" id="190893"/>
    <lineage>
        <taxon>Bacteria</taxon>
        <taxon>Pseudomonadati</taxon>
        <taxon>Pseudomonadota</taxon>
        <taxon>Gammaproteobacteria</taxon>
        <taxon>Vibrionales</taxon>
        <taxon>Vibrionaceae</taxon>
        <taxon>Vibrio</taxon>
    </lineage>
</organism>
<dbReference type="SUPFAM" id="SSF53474">
    <property type="entry name" value="alpha/beta-Hydrolases"/>
    <property type="match status" value="1"/>
</dbReference>
<dbReference type="AlphaFoldDB" id="A0A837G9L4"/>
<dbReference type="EMBL" id="JXXR01000002">
    <property type="protein sequence ID" value="KJY77116.1"/>
    <property type="molecule type" value="Genomic_DNA"/>
</dbReference>